<name>A0A974W434_9NOCA</name>
<dbReference type="EMBL" id="CP070619">
    <property type="protein sequence ID" value="QSE89943.1"/>
    <property type="molecule type" value="Genomic_DNA"/>
</dbReference>
<keyword evidence="3" id="KW-1185">Reference proteome</keyword>
<dbReference type="Proteomes" id="UP000662986">
    <property type="component" value="Chromosome"/>
</dbReference>
<dbReference type="Gene3D" id="3.20.20.60">
    <property type="entry name" value="Phosphoenolpyruvate-binding domains"/>
    <property type="match status" value="1"/>
</dbReference>
<dbReference type="RefSeq" id="WP_206006470.1">
    <property type="nucleotide sequence ID" value="NZ_CP070619.1"/>
</dbReference>
<feature type="region of interest" description="Disordered" evidence="1">
    <location>
        <begin position="1"/>
        <end position="22"/>
    </location>
</feature>
<dbReference type="InterPro" id="IPR040442">
    <property type="entry name" value="Pyrv_kinase-like_dom_sf"/>
</dbReference>
<gene>
    <name evidence="2" type="ORF">JWS13_15600</name>
</gene>
<organism evidence="2 3">
    <name type="scientific">Rhodococcus pseudokoreensis</name>
    <dbReference type="NCBI Taxonomy" id="2811421"/>
    <lineage>
        <taxon>Bacteria</taxon>
        <taxon>Bacillati</taxon>
        <taxon>Actinomycetota</taxon>
        <taxon>Actinomycetes</taxon>
        <taxon>Mycobacteriales</taxon>
        <taxon>Nocardiaceae</taxon>
        <taxon>Rhodococcus</taxon>
    </lineage>
</organism>
<evidence type="ECO:0000256" key="1">
    <source>
        <dbReference type="SAM" id="MobiDB-lite"/>
    </source>
</evidence>
<protein>
    <submittedName>
        <fullName evidence="2">Uncharacterized protein</fullName>
    </submittedName>
</protein>
<accession>A0A974W434</accession>
<sequence length="83" mass="9044">MTDWSPHTPDGAARRKDVGIGDGDTPLDELAWARKVVNIFVESGGAAVQLPDGEFVDLPVAERARGILQSTEGVTWPAFRNRR</sequence>
<evidence type="ECO:0000313" key="3">
    <source>
        <dbReference type="Proteomes" id="UP000662986"/>
    </source>
</evidence>
<reference evidence="2 3" key="2">
    <citation type="journal article" date="2022" name="Arch. Microbiol.">
        <title>Rhodococcus pseudokoreensis sp. nov. isolated from the rhizosphere of young M26 apple rootstocks.</title>
        <authorList>
            <person name="Kampfer P."/>
            <person name="Glaeser S.P."/>
            <person name="Blom J."/>
            <person name="Wolf J."/>
            <person name="Benning S."/>
            <person name="Schloter M."/>
            <person name="Neumann-Schaal M."/>
        </authorList>
    </citation>
    <scope>NUCLEOTIDE SEQUENCE [LARGE SCALE GENOMIC DNA]</scope>
    <source>
        <strain evidence="2 3">R79</strain>
    </source>
</reference>
<proteinExistence type="predicted"/>
<reference evidence="2 3" key="1">
    <citation type="journal article" date="2021" name="Microbiol. Resour. Announc.">
        <title>Complete Genome Sequences of Two Rhodococcus sp. Strains with Large and Linear Chromosomes, Isolated from Apple Rhizosphere.</title>
        <authorList>
            <person name="Benning S."/>
            <person name="Brugnone N."/>
            <person name="Siani R."/>
            <person name="Kublik S."/>
            <person name="Schloter M."/>
            <person name="Rad V."/>
        </authorList>
    </citation>
    <scope>NUCLEOTIDE SEQUENCE [LARGE SCALE GENOMIC DNA]</scope>
    <source>
        <strain evidence="2 3">R79</strain>
    </source>
</reference>
<evidence type="ECO:0000313" key="2">
    <source>
        <dbReference type="EMBL" id="QSE89943.1"/>
    </source>
</evidence>